<dbReference type="PROSITE" id="PS51208">
    <property type="entry name" value="AUTOTRANSPORTER"/>
    <property type="match status" value="1"/>
</dbReference>
<reference evidence="3 4" key="1">
    <citation type="journal article" date="2016" name="Front. Microbiol.">
        <title>Genomic Resource of Rice Seed Associated Bacteria.</title>
        <authorList>
            <person name="Midha S."/>
            <person name="Bansal K."/>
            <person name="Sharma S."/>
            <person name="Kumar N."/>
            <person name="Patil P.P."/>
            <person name="Chaudhry V."/>
            <person name="Patil P.B."/>
        </authorList>
    </citation>
    <scope>NUCLEOTIDE SEQUENCE [LARGE SCALE GENOMIC DNA]</scope>
    <source>
        <strain evidence="3 4">NS355</strain>
    </source>
</reference>
<dbReference type="Pfam" id="PF03797">
    <property type="entry name" value="Autotransporter"/>
    <property type="match status" value="1"/>
</dbReference>
<dbReference type="InterPro" id="IPR005546">
    <property type="entry name" value="Autotransporte_beta"/>
</dbReference>
<dbReference type="SUPFAM" id="SSF103515">
    <property type="entry name" value="Autotransporter"/>
    <property type="match status" value="1"/>
</dbReference>
<proteinExistence type="predicted"/>
<dbReference type="SMART" id="SM00869">
    <property type="entry name" value="Autotransporter"/>
    <property type="match status" value="1"/>
</dbReference>
<dbReference type="PATRIC" id="fig|172044.3.peg.2249"/>
<comment type="caution">
    <text evidence="3">The sequence shown here is derived from an EMBL/GenBank/DDBJ whole genome shotgun (WGS) entry which is preliminary data.</text>
</comment>
<dbReference type="SUPFAM" id="SSF49313">
    <property type="entry name" value="Cadherin-like"/>
    <property type="match status" value="1"/>
</dbReference>
<name>A0A147IQC6_9SPHN</name>
<dbReference type="GO" id="GO:0019867">
    <property type="term" value="C:outer membrane"/>
    <property type="evidence" value="ECO:0007669"/>
    <property type="project" value="InterPro"/>
</dbReference>
<dbReference type="InterPro" id="IPR036709">
    <property type="entry name" value="Autotransporte_beta_dom_sf"/>
</dbReference>
<accession>A0A147IQC6</accession>
<feature type="domain" description="Autotransporter" evidence="2">
    <location>
        <begin position="374"/>
        <end position="652"/>
    </location>
</feature>
<sequence>SATGLPAGVTLAANGTLSGTPTTAGSYTVTVAITDAHGATGTATYTLTVNPPPPPVVADPVTTSVAANTKTEAGKSVSLNLSSLVTGQFDDIRVVTQPAHGTVTISRTLAMRGIGGSPLMAMAIAMSSVSVPGQIIAVYTPEAGYQGTDTFQYVAVGPGGTSAPATATIQVVGTAPTAQAITASATDGQSISVDLTAAAAGGPFTAATVTSVSPADQATATIVSNGTAEARTFRLQVTPKARFNGTIEVGYTLANVFGTSAPAVVTINVTARPDPSQDAKVRAMSDAQAEAARRFSRAQVANFMSHAEALHGAECGRSINGLRLGSTDMPGSSHMPGQPIERSLSERDRRGARTGDPSEQDERRDEGRDVAPAGCGGRVGLWSGGTIDIGTRDAITGRSKVTATTSGVSAGVDLHVAKGITLGIGGGLGHDRSTIAGGAGQVNSDSQVVAIYGSASPMQGWFVDGMVAHGWLDYSLRRLDEGAGALATADRSGSFTTGALSSGIDRTTGALRWSVYGRAEYLNGRLNRYIEEGAGIYNLRFDDRDLQSVTGALGVRLAWQRPVPFGVLTGRLRTEWLHEFTGGTRQGLDYADVTGPSYYSLLASGWSREQFMFAPGIGLALPSGWDVGLDVGVRVANGERAATTGVQVRKQF</sequence>
<feature type="non-terminal residue" evidence="3">
    <location>
        <position position="1"/>
    </location>
</feature>
<dbReference type="InterPro" id="IPR006315">
    <property type="entry name" value="OM_autotransptr_brl_dom"/>
</dbReference>
<dbReference type="PANTHER" id="PTHR37494:SF1">
    <property type="entry name" value="STAPHYLOCOCCUS AUREUS SURFACE PROTEIN A"/>
    <property type="match status" value="1"/>
</dbReference>
<dbReference type="GO" id="GO:0005509">
    <property type="term" value="F:calcium ion binding"/>
    <property type="evidence" value="ECO:0007669"/>
    <property type="project" value="InterPro"/>
</dbReference>
<feature type="region of interest" description="Disordered" evidence="1">
    <location>
        <begin position="321"/>
        <end position="376"/>
    </location>
</feature>
<dbReference type="InterPro" id="IPR013783">
    <property type="entry name" value="Ig-like_fold"/>
</dbReference>
<feature type="compositionally biased region" description="Basic and acidic residues" evidence="1">
    <location>
        <begin position="343"/>
        <end position="353"/>
    </location>
</feature>
<dbReference type="Pfam" id="PF17963">
    <property type="entry name" value="Big_9"/>
    <property type="match status" value="1"/>
</dbReference>
<protein>
    <recommendedName>
        <fullName evidence="2">Autotransporter domain-containing protein</fullName>
    </recommendedName>
</protein>
<dbReference type="EMBL" id="LDTF01000061">
    <property type="protein sequence ID" value="KTT97508.1"/>
    <property type="molecule type" value="Genomic_DNA"/>
</dbReference>
<dbReference type="RefSeq" id="WP_153008196.1">
    <property type="nucleotide sequence ID" value="NZ_LDTF01000061.1"/>
</dbReference>
<dbReference type="AlphaFoldDB" id="A0A147IQC6"/>
<evidence type="ECO:0000313" key="4">
    <source>
        <dbReference type="Proteomes" id="UP000073923"/>
    </source>
</evidence>
<evidence type="ECO:0000256" key="1">
    <source>
        <dbReference type="SAM" id="MobiDB-lite"/>
    </source>
</evidence>
<dbReference type="Gene3D" id="2.60.40.10">
    <property type="entry name" value="Immunoglobulins"/>
    <property type="match status" value="1"/>
</dbReference>
<feature type="compositionally biased region" description="Basic and acidic residues" evidence="1">
    <location>
        <begin position="360"/>
        <end position="369"/>
    </location>
</feature>
<dbReference type="NCBIfam" id="TIGR01414">
    <property type="entry name" value="autotrans_barl"/>
    <property type="match status" value="1"/>
</dbReference>
<evidence type="ECO:0000259" key="2">
    <source>
        <dbReference type="PROSITE" id="PS51208"/>
    </source>
</evidence>
<evidence type="ECO:0000313" key="3">
    <source>
        <dbReference type="EMBL" id="KTT97508.1"/>
    </source>
</evidence>
<dbReference type="OrthoDB" id="5720638at2"/>
<dbReference type="InterPro" id="IPR015919">
    <property type="entry name" value="Cadherin-like_sf"/>
</dbReference>
<gene>
    <name evidence="3" type="ORF">NS355_11265</name>
</gene>
<dbReference type="Proteomes" id="UP000073923">
    <property type="component" value="Unassembled WGS sequence"/>
</dbReference>
<dbReference type="Gene3D" id="2.40.128.130">
    <property type="entry name" value="Autotransporter beta-domain"/>
    <property type="match status" value="1"/>
</dbReference>
<dbReference type="Pfam" id="PF05345">
    <property type="entry name" value="He_PIG"/>
    <property type="match status" value="1"/>
</dbReference>
<organism evidence="3 4">
    <name type="scientific">Sphingomonas yabuuchiae</name>
    <dbReference type="NCBI Taxonomy" id="172044"/>
    <lineage>
        <taxon>Bacteria</taxon>
        <taxon>Pseudomonadati</taxon>
        <taxon>Pseudomonadota</taxon>
        <taxon>Alphaproteobacteria</taxon>
        <taxon>Sphingomonadales</taxon>
        <taxon>Sphingomonadaceae</taxon>
        <taxon>Sphingomonas</taxon>
    </lineage>
</organism>
<dbReference type="PANTHER" id="PTHR37494">
    <property type="entry name" value="HEMAGGLUTININ"/>
    <property type="match status" value="1"/>
</dbReference>